<reference evidence="2 3" key="1">
    <citation type="journal article" date="2010" name="Science">
        <title>Genomic comparison of the ants Camponotus floridanus and Harpegnathos saltator.</title>
        <authorList>
            <person name="Bonasio R."/>
            <person name="Zhang G."/>
            <person name="Ye C."/>
            <person name="Mutti N.S."/>
            <person name="Fang X."/>
            <person name="Qin N."/>
            <person name="Donahue G."/>
            <person name="Yang P."/>
            <person name="Li Q."/>
            <person name="Li C."/>
            <person name="Zhang P."/>
            <person name="Huang Z."/>
            <person name="Berger S.L."/>
            <person name="Reinberg D."/>
            <person name="Wang J."/>
            <person name="Liebig J."/>
        </authorList>
    </citation>
    <scope>NUCLEOTIDE SEQUENCE [LARGE SCALE GENOMIC DNA]</scope>
    <source>
        <strain evidence="3">C129</strain>
    </source>
</reference>
<gene>
    <name evidence="2" type="ORF">EAG_14398</name>
</gene>
<organism evidence="3">
    <name type="scientific">Camponotus floridanus</name>
    <name type="common">Florida carpenter ant</name>
    <dbReference type="NCBI Taxonomy" id="104421"/>
    <lineage>
        <taxon>Eukaryota</taxon>
        <taxon>Metazoa</taxon>
        <taxon>Ecdysozoa</taxon>
        <taxon>Arthropoda</taxon>
        <taxon>Hexapoda</taxon>
        <taxon>Insecta</taxon>
        <taxon>Pterygota</taxon>
        <taxon>Neoptera</taxon>
        <taxon>Endopterygota</taxon>
        <taxon>Hymenoptera</taxon>
        <taxon>Apocrita</taxon>
        <taxon>Aculeata</taxon>
        <taxon>Formicoidea</taxon>
        <taxon>Formicidae</taxon>
        <taxon>Formicinae</taxon>
        <taxon>Camponotus</taxon>
    </lineage>
</organism>
<evidence type="ECO:0000313" key="2">
    <source>
        <dbReference type="EMBL" id="EFN69140.1"/>
    </source>
</evidence>
<proteinExistence type="predicted"/>
<evidence type="ECO:0000313" key="3">
    <source>
        <dbReference type="Proteomes" id="UP000000311"/>
    </source>
</evidence>
<sequence>MDSNGLPANCTKNGQMAEGDSADNINYSNERPNLLSEASNSKVSTETRKIPTCLNQERIEHRGNKNEEISKSKKNDQYLINALSKIAKVRSYQEDPVVTRQHSMANVYNDAKNISTYLQSRVSVKNIGGPTSFDTKSSSKLISENTFNNTLNGELQRGNFHCHAIRDIYIPEVKEKIPSYACTFEDGHNTFILSSKRFFQDRRNNLHINIDNDMLRKLNHSTITPTSSQFNIIPAVLVLKPWHENYYIRNPQNYHD</sequence>
<dbReference type="Proteomes" id="UP000000311">
    <property type="component" value="Unassembled WGS sequence"/>
</dbReference>
<keyword evidence="3" id="KW-1185">Reference proteome</keyword>
<feature type="region of interest" description="Disordered" evidence="1">
    <location>
        <begin position="1"/>
        <end position="29"/>
    </location>
</feature>
<accession>E2ABN8</accession>
<name>E2ABN8_CAMFO</name>
<dbReference type="EMBL" id="GL438334">
    <property type="protein sequence ID" value="EFN69140.1"/>
    <property type="molecule type" value="Genomic_DNA"/>
</dbReference>
<dbReference type="InParanoid" id="E2ABN8"/>
<dbReference type="AlphaFoldDB" id="E2ABN8"/>
<evidence type="ECO:0000256" key="1">
    <source>
        <dbReference type="SAM" id="MobiDB-lite"/>
    </source>
</evidence>
<protein>
    <submittedName>
        <fullName evidence="2">Uncharacterized protein</fullName>
    </submittedName>
</protein>